<evidence type="ECO:0000313" key="2">
    <source>
        <dbReference type="EMBL" id="CAG7821149.1"/>
    </source>
</evidence>
<gene>
    <name evidence="2" type="ORF">AFUS01_LOCUS31503</name>
</gene>
<dbReference type="EMBL" id="CAJVCH010501497">
    <property type="protein sequence ID" value="CAG7821149.1"/>
    <property type="molecule type" value="Genomic_DNA"/>
</dbReference>
<dbReference type="Proteomes" id="UP000708208">
    <property type="component" value="Unassembled WGS sequence"/>
</dbReference>
<sequence>MTKLAVLAVFAILVALATLAEPAKRGCKGVKDGAFISKPTCKRNESIRRTQNGRRVKCPCKCRRAKKPEVIGFYCPSKIY</sequence>
<comment type="caution">
    <text evidence="2">The sequence shown here is derived from an EMBL/GenBank/DDBJ whole genome shotgun (WGS) entry which is preliminary data.</text>
</comment>
<keyword evidence="3" id="KW-1185">Reference proteome</keyword>
<organism evidence="2 3">
    <name type="scientific">Allacma fusca</name>
    <dbReference type="NCBI Taxonomy" id="39272"/>
    <lineage>
        <taxon>Eukaryota</taxon>
        <taxon>Metazoa</taxon>
        <taxon>Ecdysozoa</taxon>
        <taxon>Arthropoda</taxon>
        <taxon>Hexapoda</taxon>
        <taxon>Collembola</taxon>
        <taxon>Symphypleona</taxon>
        <taxon>Sminthuridae</taxon>
        <taxon>Allacma</taxon>
    </lineage>
</organism>
<dbReference type="AlphaFoldDB" id="A0A8J2LEJ8"/>
<reference evidence="2" key="1">
    <citation type="submission" date="2021-06" db="EMBL/GenBank/DDBJ databases">
        <authorList>
            <person name="Hodson N. C."/>
            <person name="Mongue J. A."/>
            <person name="Jaron S. K."/>
        </authorList>
    </citation>
    <scope>NUCLEOTIDE SEQUENCE</scope>
</reference>
<keyword evidence="1" id="KW-0732">Signal</keyword>
<accession>A0A8J2LEJ8</accession>
<name>A0A8J2LEJ8_9HEXA</name>
<evidence type="ECO:0000256" key="1">
    <source>
        <dbReference type="SAM" id="SignalP"/>
    </source>
</evidence>
<evidence type="ECO:0000313" key="3">
    <source>
        <dbReference type="Proteomes" id="UP000708208"/>
    </source>
</evidence>
<feature type="chain" id="PRO_5035248886" evidence="1">
    <location>
        <begin position="21"/>
        <end position="80"/>
    </location>
</feature>
<feature type="signal peptide" evidence="1">
    <location>
        <begin position="1"/>
        <end position="20"/>
    </location>
</feature>
<protein>
    <submittedName>
        <fullName evidence="2">Uncharacterized protein</fullName>
    </submittedName>
</protein>
<proteinExistence type="predicted"/>